<dbReference type="InterPro" id="IPR009781">
    <property type="entry name" value="DUF1345"/>
</dbReference>
<keyword evidence="1" id="KW-1133">Transmembrane helix</keyword>
<dbReference type="RefSeq" id="WP_101554857.1">
    <property type="nucleotide sequence ID" value="NZ_FXYY01000010.1"/>
</dbReference>
<feature type="transmembrane region" description="Helical" evidence="1">
    <location>
        <begin position="188"/>
        <end position="210"/>
    </location>
</feature>
<organism evidence="2 3">
    <name type="scientific">Brevibacterium linens ATCC 9172</name>
    <dbReference type="NCBI Taxonomy" id="1255617"/>
    <lineage>
        <taxon>Bacteria</taxon>
        <taxon>Bacillati</taxon>
        <taxon>Actinomycetota</taxon>
        <taxon>Actinomycetes</taxon>
        <taxon>Micrococcales</taxon>
        <taxon>Brevibacteriaceae</taxon>
        <taxon>Brevibacterium</taxon>
    </lineage>
</organism>
<dbReference type="EMBL" id="FXYY01000010">
    <property type="protein sequence ID" value="SMX84032.1"/>
    <property type="molecule type" value="Genomic_DNA"/>
</dbReference>
<keyword evidence="1" id="KW-0472">Membrane</keyword>
<evidence type="ECO:0000256" key="1">
    <source>
        <dbReference type="SAM" id="Phobius"/>
    </source>
</evidence>
<keyword evidence="1" id="KW-0812">Transmembrane</keyword>
<dbReference type="Proteomes" id="UP000234641">
    <property type="component" value="Unassembled WGS sequence"/>
</dbReference>
<protein>
    <submittedName>
        <fullName evidence="2">Uncharacterized membrane protein</fullName>
    </submittedName>
</protein>
<feature type="transmembrane region" description="Helical" evidence="1">
    <location>
        <begin position="79"/>
        <end position="100"/>
    </location>
</feature>
<feature type="transmembrane region" description="Helical" evidence="1">
    <location>
        <begin position="35"/>
        <end position="58"/>
    </location>
</feature>
<evidence type="ECO:0000313" key="3">
    <source>
        <dbReference type="Proteomes" id="UP000234641"/>
    </source>
</evidence>
<feature type="transmembrane region" description="Helical" evidence="1">
    <location>
        <begin position="106"/>
        <end position="126"/>
    </location>
</feature>
<gene>
    <name evidence="2" type="ORF">BLIN9172_01905</name>
</gene>
<dbReference type="Pfam" id="PF07077">
    <property type="entry name" value="DUF1345"/>
    <property type="match status" value="1"/>
</dbReference>
<name>A0A2H1JA46_BRELN</name>
<proteinExistence type="predicted"/>
<reference evidence="2 3" key="1">
    <citation type="submission" date="2017-03" db="EMBL/GenBank/DDBJ databases">
        <authorList>
            <person name="Afonso C.L."/>
            <person name="Miller P.J."/>
            <person name="Scott M.A."/>
            <person name="Spackman E."/>
            <person name="Goraichik I."/>
            <person name="Dimitrov K.M."/>
            <person name="Suarez D.L."/>
            <person name="Swayne D.E."/>
        </authorList>
    </citation>
    <scope>NUCLEOTIDE SEQUENCE [LARGE SCALE GENOMIC DNA]</scope>
    <source>
        <strain evidence="2 3">ATCC 9172</strain>
    </source>
</reference>
<evidence type="ECO:0000313" key="2">
    <source>
        <dbReference type="EMBL" id="SMX84032.1"/>
    </source>
</evidence>
<dbReference type="AlphaFoldDB" id="A0A2H1JA46"/>
<feature type="transmembrane region" description="Helical" evidence="1">
    <location>
        <begin position="12"/>
        <end position="29"/>
    </location>
</feature>
<accession>A0A2H1JA46</accession>
<sequence length="211" mass="22284">MNRLFISAGNRLVASIVLGLVVGVVIALVEAAAFATLVGITVVTTTFVIPGTAVLWPMDAEATQANAKREDFRPIIDEVVVTVAQLLGIGGIVGLLIMGGSDAGPLPAAIALLGVFMSWAGLQLLYSARYAFLYFDGDEPAGIDFNTDVPPRYQDFLYFGFSVGMSLGVPDTSVSTTEIRAVVLRHSLLSYIFNAVILATAINLVVGVFID</sequence>